<evidence type="ECO:0000259" key="6">
    <source>
        <dbReference type="Pfam" id="PF01609"/>
    </source>
</evidence>
<evidence type="ECO:0000256" key="5">
    <source>
        <dbReference type="ARBA" id="ARBA00023172"/>
    </source>
</evidence>
<dbReference type="EMBL" id="PFMY01000050">
    <property type="protein sequence ID" value="PIZ27708.1"/>
    <property type="molecule type" value="Genomic_DNA"/>
</dbReference>
<feature type="domain" description="Transposase InsH N-terminal" evidence="7">
    <location>
        <begin position="20"/>
        <end position="114"/>
    </location>
</feature>
<evidence type="ECO:0000256" key="4">
    <source>
        <dbReference type="ARBA" id="ARBA00023125"/>
    </source>
</evidence>
<dbReference type="Pfam" id="PF01609">
    <property type="entry name" value="DDE_Tnp_1"/>
    <property type="match status" value="1"/>
</dbReference>
<dbReference type="AlphaFoldDB" id="A0A2M7SX13"/>
<feature type="domain" description="Transposase IS4-like" evidence="6">
    <location>
        <begin position="141"/>
        <end position="317"/>
    </location>
</feature>
<keyword evidence="4" id="KW-0238">DNA-binding</keyword>
<reference evidence="9" key="1">
    <citation type="submission" date="2017-09" db="EMBL/GenBank/DDBJ databases">
        <title>Depth-based differentiation of microbial function through sediment-hosted aquifers and enrichment of novel symbionts in the deep terrestrial subsurface.</title>
        <authorList>
            <person name="Probst A.J."/>
            <person name="Ladd B."/>
            <person name="Jarett J.K."/>
            <person name="Geller-Mcgrath D.E."/>
            <person name="Sieber C.M.K."/>
            <person name="Emerson J.B."/>
            <person name="Anantharaman K."/>
            <person name="Thomas B.C."/>
            <person name="Malmstrom R."/>
            <person name="Stieglmeier M."/>
            <person name="Klingl A."/>
            <person name="Woyke T."/>
            <person name="Ryan C.M."/>
            <person name="Banfield J.F."/>
        </authorList>
    </citation>
    <scope>NUCLEOTIDE SEQUENCE [LARGE SCALE GENOMIC DNA]</scope>
</reference>
<organism evidence="8 9">
    <name type="scientific">Candidatus Berkelbacteria bacterium CG_4_10_14_0_8_um_filter_42_34</name>
    <dbReference type="NCBI Taxonomy" id="1974502"/>
    <lineage>
        <taxon>Bacteria</taxon>
        <taxon>Candidatus Berkelbacteria</taxon>
    </lineage>
</organism>
<dbReference type="InterPro" id="IPR008490">
    <property type="entry name" value="Transposase_InsH_N"/>
</dbReference>
<dbReference type="GO" id="GO:0006313">
    <property type="term" value="P:DNA transposition"/>
    <property type="evidence" value="ECO:0007669"/>
    <property type="project" value="InterPro"/>
</dbReference>
<dbReference type="GO" id="GO:0003677">
    <property type="term" value="F:DNA binding"/>
    <property type="evidence" value="ECO:0007669"/>
    <property type="project" value="UniProtKB-KW"/>
</dbReference>
<evidence type="ECO:0000259" key="7">
    <source>
        <dbReference type="Pfam" id="PF05598"/>
    </source>
</evidence>
<dbReference type="GO" id="GO:0004803">
    <property type="term" value="F:transposase activity"/>
    <property type="evidence" value="ECO:0007669"/>
    <property type="project" value="InterPro"/>
</dbReference>
<dbReference type="Pfam" id="PF05598">
    <property type="entry name" value="DUF772"/>
    <property type="match status" value="1"/>
</dbReference>
<dbReference type="PANTHER" id="PTHR35604">
    <property type="entry name" value="TRANSPOSASE INSH FOR INSERTION SEQUENCE ELEMENT IS5A-RELATED"/>
    <property type="match status" value="1"/>
</dbReference>
<gene>
    <name evidence="8" type="ORF">COY45_01015</name>
</gene>
<name>A0A2M7SX13_9BACT</name>
<sequence length="336" mass="38203">MYSFMPSPAKLIGSSEEELLEKSVSQDHPFRLLSSSIKLDKIARKYRHLYSNLGSKGLPIEKAFRLLVIQFLEDYSDREMERAIEENLAVKWFCGYQISDATPDHSFFGIFRKRLGANNLKNIFDEINSELRKSGLIGDTFSFVDATGIITKTALWDERDKVIKNSEDKLNNANVSKYAADKDARYGCKGKDKFFYGYKRHCVVDMKQGMVVKIAATPGNINDDKALKHVCPKDGMVIADKGYDTKFTKTVAKAKGCHLRAIKKINREDKNKEFDSWLSKVRMPFESTFSKLHTRAKYRGLAKIQFQVVAEAIAFNLKRLIKITTNSSTKIAFSTG</sequence>
<dbReference type="PANTHER" id="PTHR35604:SF2">
    <property type="entry name" value="TRANSPOSASE INSH FOR INSERTION SEQUENCE ELEMENT IS5A-RELATED"/>
    <property type="match status" value="1"/>
</dbReference>
<dbReference type="Proteomes" id="UP000231332">
    <property type="component" value="Unassembled WGS sequence"/>
</dbReference>
<dbReference type="InterPro" id="IPR047959">
    <property type="entry name" value="Transpos_IS5"/>
</dbReference>
<evidence type="ECO:0000313" key="8">
    <source>
        <dbReference type="EMBL" id="PIZ27708.1"/>
    </source>
</evidence>
<dbReference type="NCBIfam" id="NF033581">
    <property type="entry name" value="transpos_IS5_4"/>
    <property type="match status" value="1"/>
</dbReference>
<comment type="similarity">
    <text evidence="2">Belongs to the transposase 11 family.</text>
</comment>
<comment type="function">
    <text evidence="1">Involved in the transposition of the insertion sequence IS5.</text>
</comment>
<keyword evidence="3" id="KW-0815">Transposition</keyword>
<accession>A0A2M7SX13</accession>
<proteinExistence type="inferred from homology"/>
<comment type="caution">
    <text evidence="8">The sequence shown here is derived from an EMBL/GenBank/DDBJ whole genome shotgun (WGS) entry which is preliminary data.</text>
</comment>
<evidence type="ECO:0000256" key="1">
    <source>
        <dbReference type="ARBA" id="ARBA00003544"/>
    </source>
</evidence>
<keyword evidence="5" id="KW-0233">DNA recombination</keyword>
<protein>
    <submittedName>
        <fullName evidence="8">DDE transposase</fullName>
    </submittedName>
</protein>
<evidence type="ECO:0000256" key="2">
    <source>
        <dbReference type="ARBA" id="ARBA00010075"/>
    </source>
</evidence>
<evidence type="ECO:0000256" key="3">
    <source>
        <dbReference type="ARBA" id="ARBA00022578"/>
    </source>
</evidence>
<dbReference type="InterPro" id="IPR002559">
    <property type="entry name" value="Transposase_11"/>
</dbReference>
<evidence type="ECO:0000313" key="9">
    <source>
        <dbReference type="Proteomes" id="UP000231332"/>
    </source>
</evidence>